<dbReference type="SMART" id="SM00020">
    <property type="entry name" value="Tryp_SPc"/>
    <property type="match status" value="1"/>
</dbReference>
<feature type="domain" description="Peptidase S1" evidence="9">
    <location>
        <begin position="52"/>
        <end position="278"/>
    </location>
</feature>
<accession>A0AAE1H394</accession>
<dbReference type="PANTHER" id="PTHR24276">
    <property type="entry name" value="POLYSERASE-RELATED"/>
    <property type="match status" value="1"/>
</dbReference>
<dbReference type="PROSITE" id="PS00135">
    <property type="entry name" value="TRYPSIN_SER"/>
    <property type="match status" value="1"/>
</dbReference>
<gene>
    <name evidence="10" type="ORF">KUF71_022924</name>
</gene>
<evidence type="ECO:0000256" key="2">
    <source>
        <dbReference type="ARBA" id="ARBA00022670"/>
    </source>
</evidence>
<dbReference type="InterPro" id="IPR033116">
    <property type="entry name" value="TRYPSIN_SER"/>
</dbReference>
<evidence type="ECO:0000256" key="1">
    <source>
        <dbReference type="ARBA" id="ARBA00007664"/>
    </source>
</evidence>
<feature type="signal peptide" evidence="8">
    <location>
        <begin position="1"/>
        <end position="18"/>
    </location>
</feature>
<keyword evidence="11" id="KW-1185">Reference proteome</keyword>
<evidence type="ECO:0000256" key="3">
    <source>
        <dbReference type="ARBA" id="ARBA00022729"/>
    </source>
</evidence>
<comment type="caution">
    <text evidence="10">The sequence shown here is derived from an EMBL/GenBank/DDBJ whole genome shotgun (WGS) entry which is preliminary data.</text>
</comment>
<dbReference type="CDD" id="cd00190">
    <property type="entry name" value="Tryp_SPc"/>
    <property type="match status" value="1"/>
</dbReference>
<dbReference type="PANTHER" id="PTHR24276:SF91">
    <property type="entry name" value="AT26814P-RELATED"/>
    <property type="match status" value="1"/>
</dbReference>
<keyword evidence="6" id="KW-0865">Zymogen</keyword>
<keyword evidence="3 8" id="KW-0732">Signal</keyword>
<name>A0AAE1H394_9NEOP</name>
<reference evidence="10" key="2">
    <citation type="journal article" date="2023" name="BMC Genomics">
        <title>Pest status, molecular evolution, and epigenetic factors derived from the genome assembly of Frankliniella fusca, a thysanopteran phytovirus vector.</title>
        <authorList>
            <person name="Catto M.A."/>
            <person name="Labadie P.E."/>
            <person name="Jacobson A.L."/>
            <person name="Kennedy G.G."/>
            <person name="Srinivasan R."/>
            <person name="Hunt B.G."/>
        </authorList>
    </citation>
    <scope>NUCLEOTIDE SEQUENCE</scope>
    <source>
        <strain evidence="10">PL_HMW_Pooled</strain>
    </source>
</reference>
<dbReference type="AlphaFoldDB" id="A0AAE1H394"/>
<keyword evidence="5" id="KW-0720">Serine protease</keyword>
<evidence type="ECO:0000256" key="5">
    <source>
        <dbReference type="ARBA" id="ARBA00022825"/>
    </source>
</evidence>
<comment type="similarity">
    <text evidence="1">Belongs to the peptidase S1 family.</text>
</comment>
<dbReference type="InterPro" id="IPR009003">
    <property type="entry name" value="Peptidase_S1_PA"/>
</dbReference>
<evidence type="ECO:0000313" key="11">
    <source>
        <dbReference type="Proteomes" id="UP001219518"/>
    </source>
</evidence>
<evidence type="ECO:0000259" key="9">
    <source>
        <dbReference type="PROSITE" id="PS50240"/>
    </source>
</evidence>
<dbReference type="InterPro" id="IPR001314">
    <property type="entry name" value="Peptidase_S1A"/>
</dbReference>
<dbReference type="PROSITE" id="PS50240">
    <property type="entry name" value="TRYPSIN_DOM"/>
    <property type="match status" value="1"/>
</dbReference>
<sequence length="279" mass="29241">METFVTLLTVLILAAVHAASLPARGDAVPVRKTIPVPSRVPPRTALGGSQRIVGGVDTDIAWVPYQVALLAWDQFFCGGSLLSDSVVLAAAHCVHGEDTSGVSIRAGSSLSESLGEVVNVKKVIEHPKYNRAATDYDVCIFQLEGPVSLSWRAQPVRLVRSGQQVADGTYAIVSGWGDLQTGGPSPQTLQSVWVPKVSDADCKKGYGTVAITPRMVCYGPLEGGRDSCQGDSGGPLVVNGVQVGVVSWGGRCGERGQPGVYSNLADPELRSFILDTAGV</sequence>
<keyword evidence="4" id="KW-0378">Hydrolase</keyword>
<dbReference type="EMBL" id="JAHWGI010000322">
    <property type="protein sequence ID" value="KAK3913456.1"/>
    <property type="molecule type" value="Genomic_DNA"/>
</dbReference>
<keyword evidence="2" id="KW-0645">Protease</keyword>
<dbReference type="GO" id="GO:0006508">
    <property type="term" value="P:proteolysis"/>
    <property type="evidence" value="ECO:0007669"/>
    <property type="project" value="UniProtKB-KW"/>
</dbReference>
<evidence type="ECO:0000256" key="6">
    <source>
        <dbReference type="ARBA" id="ARBA00023145"/>
    </source>
</evidence>
<reference evidence="10" key="1">
    <citation type="submission" date="2021-07" db="EMBL/GenBank/DDBJ databases">
        <authorList>
            <person name="Catto M.A."/>
            <person name="Jacobson A."/>
            <person name="Kennedy G."/>
            <person name="Labadie P."/>
            <person name="Hunt B.G."/>
            <person name="Srinivasan R."/>
        </authorList>
    </citation>
    <scope>NUCLEOTIDE SEQUENCE</scope>
    <source>
        <strain evidence="10">PL_HMW_Pooled</strain>
        <tissue evidence="10">Head</tissue>
    </source>
</reference>
<evidence type="ECO:0000256" key="7">
    <source>
        <dbReference type="ARBA" id="ARBA00023157"/>
    </source>
</evidence>
<dbReference type="Gene3D" id="2.40.10.10">
    <property type="entry name" value="Trypsin-like serine proteases"/>
    <property type="match status" value="2"/>
</dbReference>
<dbReference type="InterPro" id="IPR050430">
    <property type="entry name" value="Peptidase_S1"/>
</dbReference>
<proteinExistence type="inferred from homology"/>
<dbReference type="Proteomes" id="UP001219518">
    <property type="component" value="Unassembled WGS sequence"/>
</dbReference>
<dbReference type="SUPFAM" id="SSF50494">
    <property type="entry name" value="Trypsin-like serine proteases"/>
    <property type="match status" value="1"/>
</dbReference>
<dbReference type="GO" id="GO:0004252">
    <property type="term" value="F:serine-type endopeptidase activity"/>
    <property type="evidence" value="ECO:0007669"/>
    <property type="project" value="InterPro"/>
</dbReference>
<protein>
    <submittedName>
        <fullName evidence="10">Trypsin-7</fullName>
    </submittedName>
</protein>
<dbReference type="InterPro" id="IPR043504">
    <property type="entry name" value="Peptidase_S1_PA_chymotrypsin"/>
</dbReference>
<evidence type="ECO:0000313" key="10">
    <source>
        <dbReference type="EMBL" id="KAK3913456.1"/>
    </source>
</evidence>
<keyword evidence="7" id="KW-1015">Disulfide bond</keyword>
<feature type="chain" id="PRO_5041922585" evidence="8">
    <location>
        <begin position="19"/>
        <end position="279"/>
    </location>
</feature>
<organism evidence="10 11">
    <name type="scientific">Frankliniella fusca</name>
    <dbReference type="NCBI Taxonomy" id="407009"/>
    <lineage>
        <taxon>Eukaryota</taxon>
        <taxon>Metazoa</taxon>
        <taxon>Ecdysozoa</taxon>
        <taxon>Arthropoda</taxon>
        <taxon>Hexapoda</taxon>
        <taxon>Insecta</taxon>
        <taxon>Pterygota</taxon>
        <taxon>Neoptera</taxon>
        <taxon>Paraneoptera</taxon>
        <taxon>Thysanoptera</taxon>
        <taxon>Terebrantia</taxon>
        <taxon>Thripoidea</taxon>
        <taxon>Thripidae</taxon>
        <taxon>Frankliniella</taxon>
    </lineage>
</organism>
<dbReference type="Pfam" id="PF00089">
    <property type="entry name" value="Trypsin"/>
    <property type="match status" value="1"/>
</dbReference>
<dbReference type="FunFam" id="2.40.10.10:FF:000077">
    <property type="entry name" value="Predicted protein"/>
    <property type="match status" value="1"/>
</dbReference>
<dbReference type="InterPro" id="IPR001254">
    <property type="entry name" value="Trypsin_dom"/>
</dbReference>
<evidence type="ECO:0000256" key="4">
    <source>
        <dbReference type="ARBA" id="ARBA00022801"/>
    </source>
</evidence>
<dbReference type="PRINTS" id="PR00722">
    <property type="entry name" value="CHYMOTRYPSIN"/>
</dbReference>
<evidence type="ECO:0000256" key="8">
    <source>
        <dbReference type="SAM" id="SignalP"/>
    </source>
</evidence>